<feature type="compositionally biased region" description="Basic residues" evidence="9">
    <location>
        <begin position="49"/>
        <end position="59"/>
    </location>
</feature>
<accession>A0A0P4VQN2</accession>
<keyword evidence="6" id="KW-0687">Ribonucleoprotein</keyword>
<dbReference type="InterPro" id="IPR001684">
    <property type="entry name" value="Ribosomal_bL27"/>
</dbReference>
<evidence type="ECO:0000256" key="1">
    <source>
        <dbReference type="ARBA" id="ARBA00004173"/>
    </source>
</evidence>
<keyword evidence="5" id="KW-0496">Mitochondrion</keyword>
<dbReference type="EMBL" id="GDRN01107365">
    <property type="protein sequence ID" value="JAI57425.1"/>
    <property type="molecule type" value="Transcribed_RNA"/>
</dbReference>
<dbReference type="FunFam" id="2.40.50.100:FF:000031">
    <property type="entry name" value="39S ribosomal protein L27, mitochondrial"/>
    <property type="match status" value="1"/>
</dbReference>
<evidence type="ECO:0000256" key="4">
    <source>
        <dbReference type="ARBA" id="ARBA00022980"/>
    </source>
</evidence>
<keyword evidence="4" id="KW-0689">Ribosomal protein</keyword>
<dbReference type="PRINTS" id="PR00063">
    <property type="entry name" value="RIBOSOMALL27"/>
</dbReference>
<evidence type="ECO:0000256" key="2">
    <source>
        <dbReference type="ARBA" id="ARBA00010797"/>
    </source>
</evidence>
<dbReference type="PANTHER" id="PTHR15893:SF0">
    <property type="entry name" value="LARGE RIBOSOMAL SUBUNIT PROTEIN BL27M"/>
    <property type="match status" value="1"/>
</dbReference>
<dbReference type="GO" id="GO:0005762">
    <property type="term" value="C:mitochondrial large ribosomal subunit"/>
    <property type="evidence" value="ECO:0007669"/>
    <property type="project" value="TreeGrafter"/>
</dbReference>
<dbReference type="PANTHER" id="PTHR15893">
    <property type="entry name" value="RIBOSOMAL PROTEIN L27"/>
    <property type="match status" value="1"/>
</dbReference>
<dbReference type="SUPFAM" id="SSF110324">
    <property type="entry name" value="Ribosomal L27 protein-like"/>
    <property type="match status" value="1"/>
</dbReference>
<evidence type="ECO:0000256" key="7">
    <source>
        <dbReference type="ARBA" id="ARBA00035267"/>
    </source>
</evidence>
<dbReference type="GO" id="GO:0006412">
    <property type="term" value="P:translation"/>
    <property type="evidence" value="ECO:0007669"/>
    <property type="project" value="InterPro"/>
</dbReference>
<evidence type="ECO:0000256" key="9">
    <source>
        <dbReference type="SAM" id="MobiDB-lite"/>
    </source>
</evidence>
<evidence type="ECO:0000256" key="8">
    <source>
        <dbReference type="ARBA" id="ARBA00076963"/>
    </source>
</evidence>
<evidence type="ECO:0000313" key="10">
    <source>
        <dbReference type="EMBL" id="JAI57425.1"/>
    </source>
</evidence>
<reference evidence="10" key="1">
    <citation type="submission" date="2015-09" db="EMBL/GenBank/DDBJ databases">
        <title>Scylla olivacea transcriptome.</title>
        <authorList>
            <person name="Ikhwanuddin M."/>
        </authorList>
    </citation>
    <scope>NUCLEOTIDE SEQUENCE</scope>
</reference>
<comment type="subcellular location">
    <subcellularLocation>
        <location evidence="1">Mitochondrion</location>
    </subcellularLocation>
</comment>
<evidence type="ECO:0000256" key="6">
    <source>
        <dbReference type="ARBA" id="ARBA00023274"/>
    </source>
</evidence>
<dbReference type="GO" id="GO:0003735">
    <property type="term" value="F:structural constituent of ribosome"/>
    <property type="evidence" value="ECO:0007669"/>
    <property type="project" value="InterPro"/>
</dbReference>
<dbReference type="Pfam" id="PF01016">
    <property type="entry name" value="Ribosomal_L27"/>
    <property type="match status" value="1"/>
</dbReference>
<dbReference type="GO" id="GO:0005743">
    <property type="term" value="C:mitochondrial inner membrane"/>
    <property type="evidence" value="ECO:0007669"/>
    <property type="project" value="UniProtKB-ARBA"/>
</dbReference>
<feature type="compositionally biased region" description="Polar residues" evidence="9">
    <location>
        <begin position="35"/>
        <end position="48"/>
    </location>
</feature>
<dbReference type="AlphaFoldDB" id="A0A0P4VQN2"/>
<organism evidence="10">
    <name type="scientific">Scylla olivacea</name>
    <name type="common">Orange mud crab</name>
    <name type="synonym">Cancer olivacea</name>
    <dbReference type="NCBI Taxonomy" id="85551"/>
    <lineage>
        <taxon>Eukaryota</taxon>
        <taxon>Metazoa</taxon>
        <taxon>Ecdysozoa</taxon>
        <taxon>Arthropoda</taxon>
        <taxon>Crustacea</taxon>
        <taxon>Multicrustacea</taxon>
        <taxon>Malacostraca</taxon>
        <taxon>Eumalacostraca</taxon>
        <taxon>Eucarida</taxon>
        <taxon>Decapoda</taxon>
        <taxon>Pleocyemata</taxon>
        <taxon>Brachyura</taxon>
        <taxon>Eubrachyura</taxon>
        <taxon>Portunoidea</taxon>
        <taxon>Portunidae</taxon>
        <taxon>Portuninae</taxon>
        <taxon>Scylla</taxon>
    </lineage>
</organism>
<dbReference type="Gene3D" id="2.40.50.100">
    <property type="match status" value="1"/>
</dbReference>
<proteinExistence type="inferred from homology"/>
<evidence type="ECO:0000256" key="5">
    <source>
        <dbReference type="ARBA" id="ARBA00023128"/>
    </source>
</evidence>
<name>A0A0P4VQN2_SCYOL</name>
<keyword evidence="3" id="KW-0809">Transit peptide</keyword>
<protein>
    <recommendedName>
        <fullName evidence="7">Large ribosomal subunit protein bL27m</fullName>
    </recommendedName>
    <alternativeName>
        <fullName evidence="8">39S ribosomal protein L27, mitochondrial</fullName>
    </alternativeName>
</protein>
<evidence type="ECO:0000256" key="3">
    <source>
        <dbReference type="ARBA" id="ARBA00022946"/>
    </source>
</evidence>
<feature type="region of interest" description="Disordered" evidence="9">
    <location>
        <begin position="35"/>
        <end position="64"/>
    </location>
</feature>
<sequence length="157" mass="17583">MAMSLLRQVISSNATAATREISPLLNNHGVWLASTRNASKKSGGSSRNTKGRPRGKSRGLKKEDGDWVTQGSILVRQLGLEFLPGLNVGIGRDRTLYAKYHGRVMITTEKVDPNWDHKIVKRFKGLIQQDEGAPIYKTYLHILTEPQKTNFKLVDQI</sequence>
<comment type="similarity">
    <text evidence="2">Belongs to the bacterial ribosomal protein bL27 family.</text>
</comment>